<dbReference type="InterPro" id="IPR014347">
    <property type="entry name" value="Tautomerase/MIF_sf"/>
</dbReference>
<dbReference type="RefSeq" id="WP_270041401.1">
    <property type="nucleotide sequence ID" value="NZ_JAPDOD010000016.1"/>
</dbReference>
<dbReference type="AlphaFoldDB" id="A0A9X3S1B9"/>
<dbReference type="EMBL" id="JAPDOD010000016">
    <property type="protein sequence ID" value="MDA0162164.1"/>
    <property type="molecule type" value="Genomic_DNA"/>
</dbReference>
<name>A0A9X3S1B9_9ACTN</name>
<evidence type="ECO:0008006" key="3">
    <source>
        <dbReference type="Google" id="ProtNLM"/>
    </source>
</evidence>
<evidence type="ECO:0000313" key="1">
    <source>
        <dbReference type="EMBL" id="MDA0162164.1"/>
    </source>
</evidence>
<dbReference type="Proteomes" id="UP001149140">
    <property type="component" value="Unassembled WGS sequence"/>
</dbReference>
<proteinExistence type="predicted"/>
<evidence type="ECO:0000313" key="2">
    <source>
        <dbReference type="Proteomes" id="UP001149140"/>
    </source>
</evidence>
<gene>
    <name evidence="1" type="ORF">OM076_17970</name>
</gene>
<organism evidence="1 2">
    <name type="scientific">Solirubrobacter ginsenosidimutans</name>
    <dbReference type="NCBI Taxonomy" id="490573"/>
    <lineage>
        <taxon>Bacteria</taxon>
        <taxon>Bacillati</taxon>
        <taxon>Actinomycetota</taxon>
        <taxon>Thermoleophilia</taxon>
        <taxon>Solirubrobacterales</taxon>
        <taxon>Solirubrobacteraceae</taxon>
        <taxon>Solirubrobacter</taxon>
    </lineage>
</organism>
<dbReference type="SUPFAM" id="SSF55331">
    <property type="entry name" value="Tautomerase/MIF"/>
    <property type="match status" value="1"/>
</dbReference>
<accession>A0A9X3S1B9</accession>
<keyword evidence="2" id="KW-1185">Reference proteome</keyword>
<protein>
    <recommendedName>
        <fullName evidence="3">Tautomerase</fullName>
    </recommendedName>
</protein>
<dbReference type="Gene3D" id="3.30.429.10">
    <property type="entry name" value="Macrophage Migration Inhibitory Factor"/>
    <property type="match status" value="1"/>
</dbReference>
<comment type="caution">
    <text evidence="1">The sequence shown here is derived from an EMBL/GenBank/DDBJ whole genome shotgun (WGS) entry which is preliminary data.</text>
</comment>
<reference evidence="1" key="1">
    <citation type="submission" date="2022-10" db="EMBL/GenBank/DDBJ databases">
        <title>The WGS of Solirubrobacter ginsenosidimutans DSM 21036.</title>
        <authorList>
            <person name="Jiang Z."/>
        </authorList>
    </citation>
    <scope>NUCLEOTIDE SEQUENCE</scope>
    <source>
        <strain evidence="1">DSM 21036</strain>
    </source>
</reference>
<sequence>MPSLQLDVATAPDRETQRELAGTLTAIYAEVMDAPPEIVTVAIREAGVWRDGEPSALLMCDVRRGRSVETRAELARRLVAACEAVLGAGYVKVEFTQHAGDEMWHPHLGGFNQDWPDH</sequence>